<keyword evidence="7" id="KW-0732">Signal</keyword>
<dbReference type="GO" id="GO:0005737">
    <property type="term" value="C:cytoplasm"/>
    <property type="evidence" value="ECO:0007669"/>
    <property type="project" value="UniProtKB-SubCell"/>
</dbReference>
<dbReference type="AlphaFoldDB" id="A0A239MHJ3"/>
<keyword evidence="3" id="KW-0963">Cytoplasm</keyword>
<evidence type="ECO:0000313" key="13">
    <source>
        <dbReference type="Proteomes" id="UP000198356"/>
    </source>
</evidence>
<dbReference type="InterPro" id="IPR053879">
    <property type="entry name" value="HYDIN_VesB_CFA65-like_Ig"/>
</dbReference>
<dbReference type="InterPro" id="IPR051850">
    <property type="entry name" value="Polysacch_Lyase_4"/>
</dbReference>
<evidence type="ECO:0000313" key="12">
    <source>
        <dbReference type="EMBL" id="SNT41418.1"/>
    </source>
</evidence>
<evidence type="ECO:0000256" key="1">
    <source>
        <dbReference type="ARBA" id="ARBA00004138"/>
    </source>
</evidence>
<dbReference type="InterPro" id="IPR013783">
    <property type="entry name" value="Ig-like_fold"/>
</dbReference>
<comment type="subcellular location">
    <subcellularLocation>
        <location evidence="1">Cell projection</location>
        <location evidence="1">Cilium</location>
    </subcellularLocation>
    <subcellularLocation>
        <location evidence="2">Cytoplasm</location>
    </subcellularLocation>
</comment>
<feature type="domain" description="HYDIN/VesB/CFA65-like Ig-like" evidence="11">
    <location>
        <begin position="243"/>
        <end position="339"/>
    </location>
</feature>
<dbReference type="Gene3D" id="2.70.98.10">
    <property type="match status" value="1"/>
</dbReference>
<dbReference type="InterPro" id="IPR029413">
    <property type="entry name" value="RG-lyase_II"/>
</dbReference>
<keyword evidence="4" id="KW-0969">Cilium</keyword>
<feature type="domain" description="Abnormal spindle-like microcephaly-associated protein ASH" evidence="10">
    <location>
        <begin position="42"/>
        <end position="128"/>
    </location>
</feature>
<evidence type="ECO:0000259" key="11">
    <source>
        <dbReference type="Pfam" id="PF22544"/>
    </source>
</evidence>
<dbReference type="Gene3D" id="2.60.40.10">
    <property type="entry name" value="Immunoglobulins"/>
    <property type="match status" value="3"/>
</dbReference>
<dbReference type="InterPro" id="IPR014718">
    <property type="entry name" value="GH-type_carb-bd"/>
</dbReference>
<dbReference type="Pfam" id="PF22544">
    <property type="entry name" value="HYDIN_VesB_CFA65-like_Ig"/>
    <property type="match status" value="1"/>
</dbReference>
<feature type="chain" id="PRO_5013212485" evidence="7">
    <location>
        <begin position="24"/>
        <end position="1013"/>
    </location>
</feature>
<feature type="domain" description="Rhamnogalacturonan lyase" evidence="9">
    <location>
        <begin position="682"/>
        <end position="756"/>
    </location>
</feature>
<dbReference type="PROSITE" id="PS51257">
    <property type="entry name" value="PROKAR_LIPOPROTEIN"/>
    <property type="match status" value="1"/>
</dbReference>
<organism evidence="12 13">
    <name type="scientific">Granulicella rosea</name>
    <dbReference type="NCBI Taxonomy" id="474952"/>
    <lineage>
        <taxon>Bacteria</taxon>
        <taxon>Pseudomonadati</taxon>
        <taxon>Acidobacteriota</taxon>
        <taxon>Terriglobia</taxon>
        <taxon>Terriglobales</taxon>
        <taxon>Acidobacteriaceae</taxon>
        <taxon>Granulicella</taxon>
    </lineage>
</organism>
<keyword evidence="13" id="KW-1185">Reference proteome</keyword>
<feature type="signal peptide" evidence="7">
    <location>
        <begin position="1"/>
        <end position="23"/>
    </location>
</feature>
<proteinExistence type="predicted"/>
<evidence type="ECO:0000259" key="9">
    <source>
        <dbReference type="Pfam" id="PF14686"/>
    </source>
</evidence>
<reference evidence="12 13" key="1">
    <citation type="submission" date="2017-06" db="EMBL/GenBank/DDBJ databases">
        <authorList>
            <person name="Kim H.J."/>
            <person name="Triplett B.A."/>
        </authorList>
    </citation>
    <scope>NUCLEOTIDE SEQUENCE [LARGE SCALE GENOMIC DNA]</scope>
    <source>
        <strain evidence="12 13">DSM 18704</strain>
    </source>
</reference>
<name>A0A239MHJ3_9BACT</name>
<dbReference type="Proteomes" id="UP000198356">
    <property type="component" value="Unassembled WGS sequence"/>
</dbReference>
<evidence type="ECO:0000256" key="2">
    <source>
        <dbReference type="ARBA" id="ARBA00004496"/>
    </source>
</evidence>
<evidence type="ECO:0000256" key="6">
    <source>
        <dbReference type="ARBA" id="ARBA00023273"/>
    </source>
</evidence>
<dbReference type="PANTHER" id="PTHR32018">
    <property type="entry name" value="RHAMNOGALACTURONATE LYASE FAMILY PROTEIN"/>
    <property type="match status" value="1"/>
</dbReference>
<protein>
    <submittedName>
        <fullName evidence="12">Abnormal spindle-like microcephaly-assoc'd, ASPM-SPD-2-Hydin</fullName>
    </submittedName>
</protein>
<keyword evidence="6" id="KW-0966">Cell projection</keyword>
<sequence length="1013" mass="104283">MAKRVCVFSFVLLALLGCGGGSTTTGGTVSPPLTPSVSLSASSLAFTQAVGATSAAQVVTVTNTGTAPLVVSGVTLSGANASSFAETNTCSNVAAGSTCTVSVTFSPASAGALAATLSLADNAANSPQSVALTGTGAAPAVSLSPASLAFTQAAGGTSAAQTVTLTNTGTAPLTVSGVTLSGANASSFAQTNTCSNVAAGATCAVSVTFKPAGAGSYTAALSFADNAANTPQTVALTGTGTAPQLTLSTTSLNFTQAAESVSAAQTVTLTNTGNAVLNLGAATITGANAWNFNQTTTCGTTLAAGANCAISVTFNPSLAAPFSASLGIASNVATQTVALNGTGTGTLTINTSVATDWKISSGAINLDFNPTTGRIFSVHLVGYSDELVDTTTTNGGQPEGLYSGNVGGGAGPVTSGYTQNGNMYIDFWSSTASSSTNAFTETQHYIITANDTGFHGYYVVSHSPTDIAGSLGQQQYIFRVNLSQFTNMYLVDSGLNNLGPVAVPLPAASVTGNTDPGRQVQNAVVDLNGLSLPTGWTRQFATKYDFSSYEYLHKAHGLYGSKYGSWAVFPRQENMIGGPSKQDLIFTENIVIVESLSSHYVLNIGWTPTQGVASSKLFGPAYFHFNAVSSTLSTPAAMYAEAQTYTPVFDYLYDNDPTLIANGHVASNARGTVAPTIAGGGSATTNAAWTVLGDNATNYQQTTYGRQYWVNNNASGTAPLTGVVPGTYRLSHYVLGQWGELRLDNVNVTANQTTSLPSLNFVPENFGTYTPIWTIGTPDRSAHEFLHGHDSAGNDLRNYYGAYNFWSDFAANKGAQIYYATAVGSTPATNDLSQLNYVQWGAFNPGLYAGVYNAADDTTDGYTYIVPSYVGNPATTNTPGTTIHFTTTAGQQAQGQYVVLSVGIASAEASLIATLNGHQLIWHYTNASDAMVRSGLAGFYQWTALQWDTANLNAPGADNVLTLSVSQADGVMLDALRMEITPTSADPAVTGWHDYTWAYGSKSTVANDAVPSN</sequence>
<evidence type="ECO:0000256" key="4">
    <source>
        <dbReference type="ARBA" id="ARBA00023069"/>
    </source>
</evidence>
<evidence type="ECO:0000259" key="8">
    <source>
        <dbReference type="Pfam" id="PF14683"/>
    </source>
</evidence>
<dbReference type="PANTHER" id="PTHR32018:SF9">
    <property type="entry name" value="RHAMNOGALACTURONATE LYASE B"/>
    <property type="match status" value="1"/>
</dbReference>
<feature type="domain" description="Abnormal spindle-like microcephaly-associated protein ASH" evidence="10">
    <location>
        <begin position="140"/>
        <end position="232"/>
    </location>
</feature>
<dbReference type="Pfam" id="PF14686">
    <property type="entry name" value="fn3_3"/>
    <property type="match status" value="1"/>
</dbReference>
<accession>A0A239MHJ3</accession>
<dbReference type="NCBIfam" id="NF012200">
    <property type="entry name" value="choice_anch_D"/>
    <property type="match status" value="3"/>
</dbReference>
<dbReference type="GO" id="GO:0030246">
    <property type="term" value="F:carbohydrate binding"/>
    <property type="evidence" value="ECO:0007669"/>
    <property type="project" value="InterPro"/>
</dbReference>
<evidence type="ECO:0000256" key="3">
    <source>
        <dbReference type="ARBA" id="ARBA00022490"/>
    </source>
</evidence>
<dbReference type="Gene3D" id="2.60.40.1120">
    <property type="entry name" value="Carboxypeptidase-like, regulatory domain"/>
    <property type="match status" value="1"/>
</dbReference>
<dbReference type="SUPFAM" id="SSF74650">
    <property type="entry name" value="Galactose mutarotase-like"/>
    <property type="match status" value="1"/>
</dbReference>
<evidence type="ECO:0000259" key="10">
    <source>
        <dbReference type="Pfam" id="PF15780"/>
    </source>
</evidence>
<dbReference type="OrthoDB" id="101122at2"/>
<dbReference type="EMBL" id="FZOU01000012">
    <property type="protein sequence ID" value="SNT41418.1"/>
    <property type="molecule type" value="Genomic_DNA"/>
</dbReference>
<dbReference type="GO" id="GO:0003824">
    <property type="term" value="F:catalytic activity"/>
    <property type="evidence" value="ECO:0007669"/>
    <property type="project" value="InterPro"/>
</dbReference>
<dbReference type="CDD" id="cd10316">
    <property type="entry name" value="RGL4_M"/>
    <property type="match status" value="1"/>
</dbReference>
<dbReference type="Pfam" id="PF15780">
    <property type="entry name" value="ASH"/>
    <property type="match status" value="2"/>
</dbReference>
<dbReference type="InterPro" id="IPR029411">
    <property type="entry name" value="RG-lyase_III"/>
</dbReference>
<evidence type="ECO:0000256" key="7">
    <source>
        <dbReference type="SAM" id="SignalP"/>
    </source>
</evidence>
<dbReference type="GO" id="GO:0005975">
    <property type="term" value="P:carbohydrate metabolic process"/>
    <property type="evidence" value="ECO:0007669"/>
    <property type="project" value="InterPro"/>
</dbReference>
<keyword evidence="5" id="KW-0325">Glycoprotein</keyword>
<gene>
    <name evidence="12" type="ORF">SAMN05421770_11233</name>
</gene>
<dbReference type="RefSeq" id="WP_089410312.1">
    <property type="nucleotide sequence ID" value="NZ_FZOU01000012.1"/>
</dbReference>
<evidence type="ECO:0000256" key="5">
    <source>
        <dbReference type="ARBA" id="ARBA00023180"/>
    </source>
</evidence>
<feature type="domain" description="Rhamnogalacturonan lyase" evidence="8">
    <location>
        <begin position="772"/>
        <end position="978"/>
    </location>
</feature>
<dbReference type="Pfam" id="PF14683">
    <property type="entry name" value="CBM-like"/>
    <property type="match status" value="1"/>
</dbReference>
<dbReference type="InterPro" id="IPR031549">
    <property type="entry name" value="ASH"/>
</dbReference>
<dbReference type="InterPro" id="IPR011013">
    <property type="entry name" value="Gal_mutarotase_sf_dom"/>
</dbReference>